<keyword evidence="8" id="KW-1185">Reference proteome</keyword>
<evidence type="ECO:0000256" key="1">
    <source>
        <dbReference type="ARBA" id="ARBA00004651"/>
    </source>
</evidence>
<keyword evidence="3 6" id="KW-0812">Transmembrane</keyword>
<evidence type="ECO:0000256" key="3">
    <source>
        <dbReference type="ARBA" id="ARBA00022692"/>
    </source>
</evidence>
<dbReference type="PANTHER" id="PTHR30250:SF26">
    <property type="entry name" value="PSMA PROTEIN"/>
    <property type="match status" value="1"/>
</dbReference>
<feature type="transmembrane region" description="Helical" evidence="6">
    <location>
        <begin position="437"/>
        <end position="459"/>
    </location>
</feature>
<feature type="transmembrane region" description="Helical" evidence="6">
    <location>
        <begin position="91"/>
        <end position="113"/>
    </location>
</feature>
<sequence length="514" mass="58956">MSRLENTTKNFIWSTVSTMASSILGFISRTAFIYFIGTHYLGVNSLFTELLSMLSLAELGLGVAINFSLYKPLSQNNIEEVKSLMMLYKKAYRIIGLIIAVVGISLTPFLNYLIKGGQDIPNIKLIYLVFLFNTSYSYLFSYKRTLLSADQKSYLMTNIDMIISICTLLLQIIFLFIFKNYYVYLAVNVIVGISQNFYVNSYINRRYPYLLEKNVEPLSKENKDTIVKNVKAMILHKLGDLCINQTDNIIISSFISIQLVGLVSNYNLIINMINKFCMNLFNAANASLGNLIATENNKKRYEVFKGYNFMAFWIFGWCAICFAVLLNPFITLWIGKENTINQSIIILVIINFYLVGMRIPVANVKAAAGLYVQDQFVPIIQSVVNLVISVIGAKTLGLTGVYLGTVISSLVLPCWYRPILIYKYIFDESPKSYFKKYIIYIFVILINYFLVDLIVKTFIGMNITFITLIQRGIICLVIPNVIIYMLFRKSEDFKYIISIINRIKSHFLERRRVS</sequence>
<evidence type="ECO:0000256" key="2">
    <source>
        <dbReference type="ARBA" id="ARBA00022475"/>
    </source>
</evidence>
<dbReference type="EMBL" id="JAJBMB010000006">
    <property type="protein sequence ID" value="MCB5446003.1"/>
    <property type="molecule type" value="Genomic_DNA"/>
</dbReference>
<feature type="transmembrane region" description="Helical" evidence="6">
    <location>
        <begin position="12"/>
        <end position="38"/>
    </location>
</feature>
<evidence type="ECO:0000256" key="6">
    <source>
        <dbReference type="SAM" id="Phobius"/>
    </source>
</evidence>
<feature type="transmembrane region" description="Helical" evidence="6">
    <location>
        <begin position="154"/>
        <end position="175"/>
    </location>
</feature>
<keyword evidence="5 6" id="KW-0472">Membrane</keyword>
<feature type="transmembrane region" description="Helical" evidence="6">
    <location>
        <begin position="340"/>
        <end position="356"/>
    </location>
</feature>
<comment type="subcellular location">
    <subcellularLocation>
        <location evidence="1">Cell membrane</location>
        <topology evidence="1">Multi-pass membrane protein</topology>
    </subcellularLocation>
</comment>
<organism evidence="7 8">
    <name type="scientific">Intestinibacter bartlettii</name>
    <dbReference type="NCBI Taxonomy" id="261299"/>
    <lineage>
        <taxon>Bacteria</taxon>
        <taxon>Bacillati</taxon>
        <taxon>Bacillota</taxon>
        <taxon>Clostridia</taxon>
        <taxon>Peptostreptococcales</taxon>
        <taxon>Peptostreptococcaceae</taxon>
        <taxon>Intestinibacter</taxon>
    </lineage>
</organism>
<feature type="transmembrane region" description="Helical" evidence="6">
    <location>
        <begin position="465"/>
        <end position="487"/>
    </location>
</feature>
<feature type="transmembrane region" description="Helical" evidence="6">
    <location>
        <begin position="50"/>
        <end position="70"/>
    </location>
</feature>
<comment type="caution">
    <text evidence="7">The sequence shown here is derived from an EMBL/GenBank/DDBJ whole genome shotgun (WGS) entry which is preliminary data.</text>
</comment>
<keyword evidence="4 6" id="KW-1133">Transmembrane helix</keyword>
<evidence type="ECO:0000313" key="8">
    <source>
        <dbReference type="Proteomes" id="UP001299409"/>
    </source>
</evidence>
<reference evidence="7 8" key="1">
    <citation type="submission" date="2021-10" db="EMBL/GenBank/DDBJ databases">
        <title>Collection of gut derived symbiotic bacterial strains cultured from healthy donors.</title>
        <authorList>
            <person name="Lin H."/>
            <person name="Littmann E."/>
            <person name="Claire K."/>
            <person name="Pamer E."/>
        </authorList>
    </citation>
    <scope>NUCLEOTIDE SEQUENCE [LARGE SCALE GENOMIC DNA]</scope>
    <source>
        <strain evidence="7 8">MSK.17.68</strain>
    </source>
</reference>
<feature type="transmembrane region" description="Helical" evidence="6">
    <location>
        <begin position="399"/>
        <end position="416"/>
    </location>
</feature>
<dbReference type="PANTHER" id="PTHR30250">
    <property type="entry name" value="PST FAMILY PREDICTED COLANIC ACID TRANSPORTER"/>
    <property type="match status" value="1"/>
</dbReference>
<evidence type="ECO:0000313" key="7">
    <source>
        <dbReference type="EMBL" id="MCB5446003.1"/>
    </source>
</evidence>
<feature type="transmembrane region" description="Helical" evidence="6">
    <location>
        <begin position="181"/>
        <end position="199"/>
    </location>
</feature>
<evidence type="ECO:0000256" key="5">
    <source>
        <dbReference type="ARBA" id="ARBA00023136"/>
    </source>
</evidence>
<dbReference type="Proteomes" id="UP001299409">
    <property type="component" value="Unassembled WGS sequence"/>
</dbReference>
<evidence type="ECO:0000256" key="4">
    <source>
        <dbReference type="ARBA" id="ARBA00022989"/>
    </source>
</evidence>
<dbReference type="RefSeq" id="WP_226924146.1">
    <property type="nucleotide sequence ID" value="NZ_BAABXU010000001.1"/>
</dbReference>
<accession>A0ABS8CX23</accession>
<feature type="transmembrane region" description="Helical" evidence="6">
    <location>
        <begin position="125"/>
        <end position="142"/>
    </location>
</feature>
<name>A0ABS8CX23_9FIRM</name>
<dbReference type="InterPro" id="IPR050833">
    <property type="entry name" value="Poly_Biosynth_Transport"/>
</dbReference>
<proteinExistence type="predicted"/>
<feature type="transmembrane region" description="Helical" evidence="6">
    <location>
        <begin position="307"/>
        <end position="334"/>
    </location>
</feature>
<gene>
    <name evidence="7" type="ORF">LIP50_07310</name>
</gene>
<keyword evidence="2" id="KW-1003">Cell membrane</keyword>
<protein>
    <submittedName>
        <fullName evidence="7">Teichoic acid transporter</fullName>
    </submittedName>
</protein>